<gene>
    <name evidence="1" type="ORF">COJ15_32385</name>
</gene>
<sequence>MIKDLIQQYQKLEERIPTLPLDVYTLSEGIYIKLSIDKSIEEQKQDVLDSILVINQKREAIRNPNLVDSYKKLDACSSILNNDSNKVIDIPARVIWSANPFTLFMKIESFNELKQLPTYKSTLMDEHLIIHTNQFLNRLDSPSITEKMISMFPFVKKNDAKLVIARETFPELMSYIDSDERESLYQRTKEFYSQNITKIREFFRELPEDIVKHVKPKSAYIKLFLDVPMEYYEKEYDLYIYPRIFSKNQFNMMADGELKGIPAIDFTVNDNKPYQFHLSKEQKVTNLVSVQEAIAQKDVYKWLESQGKMRPIFIKEEDSSSTKIVKLDKNGTIDFYENIPFSTSNTIKGFKFENHLASFNVDPYPVIVDKQQLLKAISKYLFNGFLHENFLDSEPNTKPNVFTTVMKDEFMMNKKALFDFLETGTTITIRPVAQKMVFQLIREKIRMAEGFKLAGVRNAYNFGMSLLLYLNIEGVKELSYLFKESYQNVKEKVKEEHENPSIENDKEFYILAGQLAYYLMYQSKAKHRSIGMFEEIVNVNNGANIKTKLRELLKHYSHAISINNFKLLKATNILLDYEIEGRMSNIDSEALLYGITSENLFLEKKSKEENDSEDRKTEDDEQ</sequence>
<comment type="caution">
    <text evidence="1">The sequence shown here is derived from an EMBL/GenBank/DDBJ whole genome shotgun (WGS) entry which is preliminary data.</text>
</comment>
<dbReference type="RefSeq" id="WP_098517677.1">
    <property type="nucleotide sequence ID" value="NZ_NUVX01000081.1"/>
</dbReference>
<evidence type="ECO:0000313" key="2">
    <source>
        <dbReference type="Proteomes" id="UP000224003"/>
    </source>
</evidence>
<protein>
    <recommendedName>
        <fullName evidence="3">Type I-B CRISPR-associated protein Cas8b/Csh1</fullName>
    </recommendedName>
</protein>
<reference evidence="1 2" key="1">
    <citation type="submission" date="2017-09" db="EMBL/GenBank/DDBJ databases">
        <title>Large-scale bioinformatics analysis of Bacillus genomes uncovers conserved roles of natural products in bacterial physiology.</title>
        <authorList>
            <consortium name="Agbiome Team Llc"/>
            <person name="Bleich R.M."/>
            <person name="Grubbs K.J."/>
            <person name="Santa Maria K.C."/>
            <person name="Allen S.E."/>
            <person name="Farag S."/>
            <person name="Shank E.A."/>
            <person name="Bowers A."/>
        </authorList>
    </citation>
    <scope>NUCLEOTIDE SEQUENCE [LARGE SCALE GENOMIC DNA]</scope>
    <source>
        <strain evidence="1 2">AFS085496</strain>
    </source>
</reference>
<organism evidence="1 2">
    <name type="scientific">Bacillus thuringiensis</name>
    <dbReference type="NCBI Taxonomy" id="1428"/>
    <lineage>
        <taxon>Bacteria</taxon>
        <taxon>Bacillati</taxon>
        <taxon>Bacillota</taxon>
        <taxon>Bacilli</taxon>
        <taxon>Bacillales</taxon>
        <taxon>Bacillaceae</taxon>
        <taxon>Bacillus</taxon>
        <taxon>Bacillus cereus group</taxon>
    </lineage>
</organism>
<dbReference type="AlphaFoldDB" id="A0A9X6WHY4"/>
<dbReference type="EMBL" id="NUVX01000081">
    <property type="protein sequence ID" value="PFJ28968.1"/>
    <property type="molecule type" value="Genomic_DNA"/>
</dbReference>
<evidence type="ECO:0008006" key="3">
    <source>
        <dbReference type="Google" id="ProtNLM"/>
    </source>
</evidence>
<proteinExistence type="predicted"/>
<dbReference type="Proteomes" id="UP000224003">
    <property type="component" value="Unassembled WGS sequence"/>
</dbReference>
<name>A0A9X6WHY4_BACTU</name>
<accession>A0A9X6WHY4</accession>
<evidence type="ECO:0000313" key="1">
    <source>
        <dbReference type="EMBL" id="PFJ28968.1"/>
    </source>
</evidence>